<evidence type="ECO:0000313" key="2">
    <source>
        <dbReference type="EMBL" id="RCH85064.1"/>
    </source>
</evidence>
<dbReference type="EMBL" id="PJQM01004269">
    <property type="protein sequence ID" value="RCH85064.1"/>
    <property type="molecule type" value="Genomic_DNA"/>
</dbReference>
<protein>
    <submittedName>
        <fullName evidence="2">Uncharacterized protein</fullName>
    </submittedName>
</protein>
<dbReference type="Proteomes" id="UP000253551">
    <property type="component" value="Unassembled WGS sequence"/>
</dbReference>
<comment type="caution">
    <text evidence="2">The sequence shown here is derived from an EMBL/GenBank/DDBJ whole genome shotgun (WGS) entry which is preliminary data.</text>
</comment>
<feature type="compositionally biased region" description="Acidic residues" evidence="1">
    <location>
        <begin position="185"/>
        <end position="206"/>
    </location>
</feature>
<sequence length="327" mass="38049">MEAIDEFANENIVRSIVFSAVDKMATRQYQELLPISSQPLQQRAKFLGTEDWYRWQKDRSCDVLEDMVSYRDNLADELYQKPVYYKRLDADTLHALVEFAERDQCHYVVILLLGEGSSEISDIKYHNVKEIAEEEWLDIFTNWSRSLEEAERIYLTKVTRPKKVFSNQNSKIKESTADDYWGEWSSDEEEEEEEIESSREEPDEDEYYSKWSKEATTQQEIEEEYDQSYNPLFTVPSVPNLMDTHTAALSELTQMLKTSLPSLPDEKLPGAYPESGNRTPAAQTKYYQEAGRQLFMKSLRALIGAAKLLGYEGKDILDMVDEIVNKE</sequence>
<organism evidence="2 3">
    <name type="scientific">Rhizopus stolonifer</name>
    <name type="common">Rhizopus nigricans</name>
    <dbReference type="NCBI Taxonomy" id="4846"/>
    <lineage>
        <taxon>Eukaryota</taxon>
        <taxon>Fungi</taxon>
        <taxon>Fungi incertae sedis</taxon>
        <taxon>Mucoromycota</taxon>
        <taxon>Mucoromycotina</taxon>
        <taxon>Mucoromycetes</taxon>
        <taxon>Mucorales</taxon>
        <taxon>Mucorineae</taxon>
        <taxon>Rhizopodaceae</taxon>
        <taxon>Rhizopus</taxon>
    </lineage>
</organism>
<reference evidence="2 3" key="1">
    <citation type="journal article" date="2018" name="G3 (Bethesda)">
        <title>Phylogenetic and Phylogenomic Definition of Rhizopus Species.</title>
        <authorList>
            <person name="Gryganskyi A.P."/>
            <person name="Golan J."/>
            <person name="Dolatabadi S."/>
            <person name="Mondo S."/>
            <person name="Robb S."/>
            <person name="Idnurm A."/>
            <person name="Muszewska A."/>
            <person name="Steczkiewicz K."/>
            <person name="Masonjones S."/>
            <person name="Liao H.L."/>
            <person name="Gajdeczka M.T."/>
            <person name="Anike F."/>
            <person name="Vuek A."/>
            <person name="Anishchenko I.M."/>
            <person name="Voigt K."/>
            <person name="de Hoog G.S."/>
            <person name="Smith M.E."/>
            <person name="Heitman J."/>
            <person name="Vilgalys R."/>
            <person name="Stajich J.E."/>
        </authorList>
    </citation>
    <scope>NUCLEOTIDE SEQUENCE [LARGE SCALE GENOMIC DNA]</scope>
    <source>
        <strain evidence="2 3">LSU 92-RS-03</strain>
    </source>
</reference>
<evidence type="ECO:0000256" key="1">
    <source>
        <dbReference type="SAM" id="MobiDB-lite"/>
    </source>
</evidence>
<dbReference type="AlphaFoldDB" id="A0A367J528"/>
<accession>A0A367J528</accession>
<name>A0A367J528_RHIST</name>
<keyword evidence="3" id="KW-1185">Reference proteome</keyword>
<proteinExistence type="predicted"/>
<gene>
    <name evidence="2" type="ORF">CU098_001324</name>
</gene>
<feature type="region of interest" description="Disordered" evidence="1">
    <location>
        <begin position="178"/>
        <end position="219"/>
    </location>
</feature>
<evidence type="ECO:0000313" key="3">
    <source>
        <dbReference type="Proteomes" id="UP000253551"/>
    </source>
</evidence>
<dbReference type="OrthoDB" id="5578001at2759"/>